<dbReference type="SMART" id="SM00450">
    <property type="entry name" value="RHOD"/>
    <property type="match status" value="1"/>
</dbReference>
<dbReference type="CDD" id="cd00158">
    <property type="entry name" value="RHOD"/>
    <property type="match status" value="1"/>
</dbReference>
<protein>
    <recommendedName>
        <fullName evidence="1">Rhodanese domain-containing protein</fullName>
    </recommendedName>
</protein>
<comment type="caution">
    <text evidence="2">The sequence shown here is derived from an EMBL/GenBank/DDBJ whole genome shotgun (WGS) entry which is preliminary data.</text>
</comment>
<evidence type="ECO:0000259" key="1">
    <source>
        <dbReference type="PROSITE" id="PS50206"/>
    </source>
</evidence>
<dbReference type="Pfam" id="PF00581">
    <property type="entry name" value="Rhodanese"/>
    <property type="match status" value="1"/>
</dbReference>
<evidence type="ECO:0000313" key="3">
    <source>
        <dbReference type="Proteomes" id="UP000249061"/>
    </source>
</evidence>
<evidence type="ECO:0000313" key="2">
    <source>
        <dbReference type="EMBL" id="PZR03867.1"/>
    </source>
</evidence>
<name>A0A2W5SQA4_9BACT</name>
<dbReference type="InterPro" id="IPR036873">
    <property type="entry name" value="Rhodanese-like_dom_sf"/>
</dbReference>
<proteinExistence type="predicted"/>
<sequence>MTNSVFEDASIPPGERSFRVGWFTSLKRTDGSRPEVTADYVARQGKGLRVIDIRPEAELPGELGYVPGSDWVPFSEAGSLHLHIKPYEPTVLVCDDGRRSSNLAGWLETAGLKMVAAMRGGVRAWRDQGFLPQRSSALLKRMGALSPLPDWAAEAGRKDFTLEDISNHVGDPRSVRWIKVAAFLLNGRLSCVDGRDHVGVVGSPGGDAGEFVLALAAIEQVIGRSLSQDEVKKLLRRRLDTFGHFAFHTDTAAGNLSIAAIRADPRTRASVANIGDPLQFRQYVNQPPLEVRDALAEIMVKPEHTGCGHLRLAMQHSAKWGVRDGLTQQVLSEALKLRWAGVEELEFTPLSGTHSEGAVLNIRVSGHLDAYSRVPLVSPSIGGHQMFINHPDVTRFLRGQMAQWLALNQDLFTVPTVSALFDAMQGLHEKQLAATLGELAAGLPVYDVTVQLDGRSDVKLAGHVPGKTR</sequence>
<dbReference type="EMBL" id="QFQP01000069">
    <property type="protein sequence ID" value="PZR03867.1"/>
    <property type="molecule type" value="Genomic_DNA"/>
</dbReference>
<dbReference type="InterPro" id="IPR001763">
    <property type="entry name" value="Rhodanese-like_dom"/>
</dbReference>
<feature type="domain" description="Rhodanese" evidence="1">
    <location>
        <begin position="44"/>
        <end position="134"/>
    </location>
</feature>
<organism evidence="2 3">
    <name type="scientific">Archangium gephyra</name>
    <dbReference type="NCBI Taxonomy" id="48"/>
    <lineage>
        <taxon>Bacteria</taxon>
        <taxon>Pseudomonadati</taxon>
        <taxon>Myxococcota</taxon>
        <taxon>Myxococcia</taxon>
        <taxon>Myxococcales</taxon>
        <taxon>Cystobacterineae</taxon>
        <taxon>Archangiaceae</taxon>
        <taxon>Archangium</taxon>
    </lineage>
</organism>
<dbReference type="PROSITE" id="PS50206">
    <property type="entry name" value="RHODANESE_3"/>
    <property type="match status" value="1"/>
</dbReference>
<dbReference type="Gene3D" id="3.40.250.10">
    <property type="entry name" value="Rhodanese-like domain"/>
    <property type="match status" value="1"/>
</dbReference>
<dbReference type="Proteomes" id="UP000249061">
    <property type="component" value="Unassembled WGS sequence"/>
</dbReference>
<reference evidence="2 3" key="1">
    <citation type="submission" date="2017-08" db="EMBL/GenBank/DDBJ databases">
        <title>Infants hospitalized years apart are colonized by the same room-sourced microbial strains.</title>
        <authorList>
            <person name="Brooks B."/>
            <person name="Olm M.R."/>
            <person name="Firek B.A."/>
            <person name="Baker R."/>
            <person name="Thomas B.C."/>
            <person name="Morowitz M.J."/>
            <person name="Banfield J.F."/>
        </authorList>
    </citation>
    <scope>NUCLEOTIDE SEQUENCE [LARGE SCALE GENOMIC DNA]</scope>
    <source>
        <strain evidence="2">S2_003_000_R2_14</strain>
    </source>
</reference>
<gene>
    <name evidence="2" type="ORF">DI536_35305</name>
</gene>
<dbReference type="SUPFAM" id="SSF52821">
    <property type="entry name" value="Rhodanese/Cell cycle control phosphatase"/>
    <property type="match status" value="1"/>
</dbReference>
<accession>A0A2W5SQA4</accession>
<dbReference type="AlphaFoldDB" id="A0A2W5SQA4"/>